<feature type="transmembrane region" description="Helical" evidence="1">
    <location>
        <begin position="5"/>
        <end position="22"/>
    </location>
</feature>
<dbReference type="AlphaFoldDB" id="A0A0R1DLK9"/>
<keyword evidence="1" id="KW-1133">Transmembrane helix</keyword>
<evidence type="ECO:0000313" key="2">
    <source>
        <dbReference type="EMBL" id="KRJ98229.1"/>
    </source>
</evidence>
<dbReference type="KEGG" id="dya:Dyak_GE27868"/>
<keyword evidence="1" id="KW-0812">Transmembrane</keyword>
<feature type="transmembrane region" description="Helical" evidence="1">
    <location>
        <begin position="72"/>
        <end position="96"/>
    </location>
</feature>
<evidence type="ECO:0000313" key="3">
    <source>
        <dbReference type="Proteomes" id="UP000002282"/>
    </source>
</evidence>
<feature type="transmembrane region" description="Helical" evidence="1">
    <location>
        <begin position="102"/>
        <end position="126"/>
    </location>
</feature>
<accession>A0A0R1DLK9</accession>
<dbReference type="EMBL" id="CM000157">
    <property type="protein sequence ID" value="KRJ98229.1"/>
    <property type="molecule type" value="Genomic_DNA"/>
</dbReference>
<protein>
    <submittedName>
        <fullName evidence="2">Uncharacterized protein</fullName>
    </submittedName>
</protein>
<sequence>MSKILSFVALSIYFPLTFYLPSELLPCLEHSITHYSWDKCEQIVFETILIFSGLVGVSGLLWVSANFAEYHFLFNWIIFTFEIIVLEVCYMAYAIILSKTHIWIWRLVFFGFLVVSFILVSLHLLVAKKIVKTHLIEKIFRVVPGNTE</sequence>
<organism evidence="2 3">
    <name type="scientific">Drosophila yakuba</name>
    <name type="common">Fruit fly</name>
    <dbReference type="NCBI Taxonomy" id="7245"/>
    <lineage>
        <taxon>Eukaryota</taxon>
        <taxon>Metazoa</taxon>
        <taxon>Ecdysozoa</taxon>
        <taxon>Arthropoda</taxon>
        <taxon>Hexapoda</taxon>
        <taxon>Insecta</taxon>
        <taxon>Pterygota</taxon>
        <taxon>Neoptera</taxon>
        <taxon>Endopterygota</taxon>
        <taxon>Diptera</taxon>
        <taxon>Brachycera</taxon>
        <taxon>Muscomorpha</taxon>
        <taxon>Ephydroidea</taxon>
        <taxon>Drosophilidae</taxon>
        <taxon>Drosophila</taxon>
        <taxon>Sophophora</taxon>
    </lineage>
</organism>
<dbReference type="OrthoDB" id="7866915at2759"/>
<proteinExistence type="predicted"/>
<feature type="transmembrane region" description="Helical" evidence="1">
    <location>
        <begin position="42"/>
        <end position="65"/>
    </location>
</feature>
<keyword evidence="1" id="KW-0472">Membrane</keyword>
<keyword evidence="3" id="KW-1185">Reference proteome</keyword>
<name>A0A0R1DLK9_DROYA</name>
<gene>
    <name evidence="2" type="primary">Dyak\GE27868</name>
    <name evidence="2" type="synonym">GE27868</name>
    <name evidence="2" type="ORF">Dyak_GE27868</name>
</gene>
<evidence type="ECO:0000256" key="1">
    <source>
        <dbReference type="SAM" id="Phobius"/>
    </source>
</evidence>
<reference evidence="2 3" key="2">
    <citation type="journal article" date="2007" name="PLoS Biol.">
        <title>Principles of genome evolution in the Drosophila melanogaster species group.</title>
        <authorList>
            <person name="Ranz J.M."/>
            <person name="Maurin D."/>
            <person name="Chan Y.S."/>
            <person name="von Grotthuss M."/>
            <person name="Hillier L.W."/>
            <person name="Roote J."/>
            <person name="Ashburner M."/>
            <person name="Bergman C.M."/>
        </authorList>
    </citation>
    <scope>NUCLEOTIDE SEQUENCE [LARGE SCALE GENOMIC DNA]</scope>
    <source>
        <strain evidence="3">Tai18E2 / Tucson 14021-0261.01</strain>
    </source>
</reference>
<reference evidence="2 3" key="1">
    <citation type="journal article" date="2007" name="Nature">
        <title>Evolution of genes and genomes on the Drosophila phylogeny.</title>
        <authorList>
            <consortium name="Drosophila 12 Genomes Consortium"/>
            <person name="Clark A.G."/>
            <person name="Eisen M.B."/>
            <person name="Smith D.R."/>
            <person name="Bergman C.M."/>
            <person name="Oliver B."/>
            <person name="Markow T.A."/>
            <person name="Kaufman T.C."/>
            <person name="Kellis M."/>
            <person name="Gelbart W."/>
            <person name="Iyer V.N."/>
            <person name="Pollard D.A."/>
            <person name="Sackton T.B."/>
            <person name="Larracuente A.M."/>
            <person name="Singh N.D."/>
            <person name="Abad J.P."/>
            <person name="Abt D.N."/>
            <person name="Adryan B."/>
            <person name="Aguade M."/>
            <person name="Akashi H."/>
            <person name="Anderson W.W."/>
            <person name="Aquadro C.F."/>
            <person name="Ardell D.H."/>
            <person name="Arguello R."/>
            <person name="Artieri C.G."/>
            <person name="Barbash D.A."/>
            <person name="Barker D."/>
            <person name="Barsanti P."/>
            <person name="Batterham P."/>
            <person name="Batzoglou S."/>
            <person name="Begun D."/>
            <person name="Bhutkar A."/>
            <person name="Blanco E."/>
            <person name="Bosak S.A."/>
            <person name="Bradley R.K."/>
            <person name="Brand A.D."/>
            <person name="Brent M.R."/>
            <person name="Brooks A.N."/>
            <person name="Brown R.H."/>
            <person name="Butlin R.K."/>
            <person name="Caggese C."/>
            <person name="Calvi B.R."/>
            <person name="Bernardo de Carvalho A."/>
            <person name="Caspi A."/>
            <person name="Castrezana S."/>
            <person name="Celniker S.E."/>
            <person name="Chang J.L."/>
            <person name="Chapple C."/>
            <person name="Chatterji S."/>
            <person name="Chinwalla A."/>
            <person name="Civetta A."/>
            <person name="Clifton S.W."/>
            <person name="Comeron J.M."/>
            <person name="Costello J.C."/>
            <person name="Coyne J.A."/>
            <person name="Daub J."/>
            <person name="David R.G."/>
            <person name="Delcher A.L."/>
            <person name="Delehaunty K."/>
            <person name="Do C.B."/>
            <person name="Ebling H."/>
            <person name="Edwards K."/>
            <person name="Eickbush T."/>
            <person name="Evans J.D."/>
            <person name="Filipski A."/>
            <person name="Findeiss S."/>
            <person name="Freyhult E."/>
            <person name="Fulton L."/>
            <person name="Fulton R."/>
            <person name="Garcia A.C."/>
            <person name="Gardiner A."/>
            <person name="Garfield D.A."/>
            <person name="Garvin B.E."/>
            <person name="Gibson G."/>
            <person name="Gilbert D."/>
            <person name="Gnerre S."/>
            <person name="Godfrey J."/>
            <person name="Good R."/>
            <person name="Gotea V."/>
            <person name="Gravely B."/>
            <person name="Greenberg A.J."/>
            <person name="Griffiths-Jones S."/>
            <person name="Gross S."/>
            <person name="Guigo R."/>
            <person name="Gustafson E.A."/>
            <person name="Haerty W."/>
            <person name="Hahn M.W."/>
            <person name="Halligan D.L."/>
            <person name="Halpern A.L."/>
            <person name="Halter G.M."/>
            <person name="Han M.V."/>
            <person name="Heger A."/>
            <person name="Hillier L."/>
            <person name="Hinrichs A.S."/>
            <person name="Holmes I."/>
            <person name="Hoskins R.A."/>
            <person name="Hubisz M.J."/>
            <person name="Hultmark D."/>
            <person name="Huntley M.A."/>
            <person name="Jaffe D.B."/>
            <person name="Jagadeeshan S."/>
            <person name="Jeck W.R."/>
            <person name="Johnson J."/>
            <person name="Jones C.D."/>
            <person name="Jordan W.C."/>
            <person name="Karpen G.H."/>
            <person name="Kataoka E."/>
            <person name="Keightley P.D."/>
            <person name="Kheradpour P."/>
            <person name="Kirkness E.F."/>
            <person name="Koerich L.B."/>
            <person name="Kristiansen K."/>
            <person name="Kudrna D."/>
            <person name="Kulathinal R.J."/>
            <person name="Kumar S."/>
            <person name="Kwok R."/>
            <person name="Lander E."/>
            <person name="Langley C.H."/>
            <person name="Lapoint R."/>
            <person name="Lazzaro B.P."/>
            <person name="Lee S.J."/>
            <person name="Levesque L."/>
            <person name="Li R."/>
            <person name="Lin C.F."/>
            <person name="Lin M.F."/>
            <person name="Lindblad-Toh K."/>
            <person name="Llopart A."/>
            <person name="Long M."/>
            <person name="Low L."/>
            <person name="Lozovsky E."/>
            <person name="Lu J."/>
            <person name="Luo M."/>
            <person name="Machado C.A."/>
            <person name="Makalowski W."/>
            <person name="Marzo M."/>
            <person name="Matsuda M."/>
            <person name="Matzkin L."/>
            <person name="McAllister B."/>
            <person name="McBride C.S."/>
            <person name="McKernan B."/>
            <person name="McKernan K."/>
            <person name="Mendez-Lago M."/>
            <person name="Minx P."/>
            <person name="Mollenhauer M.U."/>
            <person name="Montooth K."/>
            <person name="Mount S.M."/>
            <person name="Mu X."/>
            <person name="Myers E."/>
            <person name="Negre B."/>
            <person name="Newfeld S."/>
            <person name="Nielsen R."/>
            <person name="Noor M.A."/>
            <person name="O'Grady P."/>
            <person name="Pachter L."/>
            <person name="Papaceit M."/>
            <person name="Parisi M.J."/>
            <person name="Parisi M."/>
            <person name="Parts L."/>
            <person name="Pedersen J.S."/>
            <person name="Pesole G."/>
            <person name="Phillippy A.M."/>
            <person name="Ponting C.P."/>
            <person name="Pop M."/>
            <person name="Porcelli D."/>
            <person name="Powell J.R."/>
            <person name="Prohaska S."/>
            <person name="Pruitt K."/>
            <person name="Puig M."/>
            <person name="Quesneville H."/>
            <person name="Ram K.R."/>
            <person name="Rand D."/>
            <person name="Rasmussen M.D."/>
            <person name="Reed L.K."/>
            <person name="Reenan R."/>
            <person name="Reily A."/>
            <person name="Remington K.A."/>
            <person name="Rieger T.T."/>
            <person name="Ritchie M.G."/>
            <person name="Robin C."/>
            <person name="Rogers Y.H."/>
            <person name="Rohde C."/>
            <person name="Rozas J."/>
            <person name="Rubenfield M.J."/>
            <person name="Ruiz A."/>
            <person name="Russo S."/>
            <person name="Salzberg S.L."/>
            <person name="Sanchez-Gracia A."/>
            <person name="Saranga D.J."/>
            <person name="Sato H."/>
            <person name="Schaeffer S.W."/>
            <person name="Schatz M.C."/>
            <person name="Schlenke T."/>
            <person name="Schwartz R."/>
            <person name="Segarra C."/>
            <person name="Singh R.S."/>
            <person name="Sirot L."/>
            <person name="Sirota M."/>
            <person name="Sisneros N.B."/>
            <person name="Smith C.D."/>
            <person name="Smith T.F."/>
            <person name="Spieth J."/>
            <person name="Stage D.E."/>
            <person name="Stark A."/>
            <person name="Stephan W."/>
            <person name="Strausberg R.L."/>
            <person name="Strempel S."/>
            <person name="Sturgill D."/>
            <person name="Sutton G."/>
            <person name="Sutton G.G."/>
            <person name="Tao W."/>
            <person name="Teichmann S."/>
            <person name="Tobari Y.N."/>
            <person name="Tomimura Y."/>
            <person name="Tsolas J.M."/>
            <person name="Valente V.L."/>
            <person name="Venter E."/>
            <person name="Venter J.C."/>
            <person name="Vicario S."/>
            <person name="Vieira F.G."/>
            <person name="Vilella A.J."/>
            <person name="Villasante A."/>
            <person name="Walenz B."/>
            <person name="Wang J."/>
            <person name="Wasserman M."/>
            <person name="Watts T."/>
            <person name="Wilson D."/>
            <person name="Wilson R.K."/>
            <person name="Wing R.A."/>
            <person name="Wolfner M.F."/>
            <person name="Wong A."/>
            <person name="Wong G.K."/>
            <person name="Wu C.I."/>
            <person name="Wu G."/>
            <person name="Yamamoto D."/>
            <person name="Yang H.P."/>
            <person name="Yang S.P."/>
            <person name="Yorke J.A."/>
            <person name="Yoshida K."/>
            <person name="Zdobnov E."/>
            <person name="Zhang P."/>
            <person name="Zhang Y."/>
            <person name="Zimin A.V."/>
            <person name="Baldwin J."/>
            <person name="Abdouelleil A."/>
            <person name="Abdulkadir J."/>
            <person name="Abebe A."/>
            <person name="Abera B."/>
            <person name="Abreu J."/>
            <person name="Acer S.C."/>
            <person name="Aftuck L."/>
            <person name="Alexander A."/>
            <person name="An P."/>
            <person name="Anderson E."/>
            <person name="Anderson S."/>
            <person name="Arachi H."/>
            <person name="Azer M."/>
            <person name="Bachantsang P."/>
            <person name="Barry A."/>
            <person name="Bayul T."/>
            <person name="Berlin A."/>
            <person name="Bessette D."/>
            <person name="Bloom T."/>
            <person name="Blye J."/>
            <person name="Boguslavskiy L."/>
            <person name="Bonnet C."/>
            <person name="Boukhgalter B."/>
            <person name="Bourzgui I."/>
            <person name="Brown A."/>
            <person name="Cahill P."/>
            <person name="Channer S."/>
            <person name="Cheshatsang Y."/>
            <person name="Chuda L."/>
            <person name="Citroen M."/>
            <person name="Collymore A."/>
            <person name="Cooke P."/>
            <person name="Costello M."/>
            <person name="D'Aco K."/>
            <person name="Daza R."/>
            <person name="De Haan G."/>
            <person name="DeGray S."/>
            <person name="DeMaso C."/>
            <person name="Dhargay N."/>
            <person name="Dooley K."/>
            <person name="Dooley E."/>
            <person name="Doricent M."/>
            <person name="Dorje P."/>
            <person name="Dorjee K."/>
            <person name="Dupes A."/>
            <person name="Elong R."/>
            <person name="Falk J."/>
            <person name="Farina A."/>
            <person name="Faro S."/>
            <person name="Ferguson D."/>
            <person name="Fisher S."/>
            <person name="Foley C.D."/>
            <person name="Franke A."/>
            <person name="Friedrich D."/>
            <person name="Gadbois L."/>
            <person name="Gearin G."/>
            <person name="Gearin C.R."/>
            <person name="Giannoukos G."/>
            <person name="Goode T."/>
            <person name="Graham J."/>
            <person name="Grandbois E."/>
            <person name="Grewal S."/>
            <person name="Gyaltsen K."/>
            <person name="Hafez N."/>
            <person name="Hagos B."/>
            <person name="Hall J."/>
            <person name="Henson C."/>
            <person name="Hollinger A."/>
            <person name="Honan T."/>
            <person name="Huard M.D."/>
            <person name="Hughes L."/>
            <person name="Hurhula B."/>
            <person name="Husby M.E."/>
            <person name="Kamat A."/>
            <person name="Kanga B."/>
            <person name="Kashin S."/>
            <person name="Khazanovich D."/>
            <person name="Kisner P."/>
            <person name="Lance K."/>
            <person name="Lara M."/>
            <person name="Lee W."/>
            <person name="Lennon N."/>
            <person name="Letendre F."/>
            <person name="LeVine R."/>
            <person name="Lipovsky A."/>
            <person name="Liu X."/>
            <person name="Liu J."/>
            <person name="Liu S."/>
            <person name="Lokyitsang T."/>
            <person name="Lokyitsang Y."/>
            <person name="Lubonja R."/>
            <person name="Lui A."/>
            <person name="MacDonald P."/>
            <person name="Magnisalis V."/>
            <person name="Maru K."/>
            <person name="Matthews C."/>
            <person name="McCusker W."/>
            <person name="McDonough S."/>
            <person name="Mehta T."/>
            <person name="Meldrim J."/>
            <person name="Meneus L."/>
            <person name="Mihai O."/>
            <person name="Mihalev A."/>
            <person name="Mihova T."/>
            <person name="Mittelman R."/>
            <person name="Mlenga V."/>
            <person name="Montmayeur A."/>
            <person name="Mulrain L."/>
            <person name="Navidi A."/>
            <person name="Naylor J."/>
            <person name="Negash T."/>
            <person name="Nguyen T."/>
            <person name="Nguyen N."/>
            <person name="Nicol R."/>
            <person name="Norbu C."/>
            <person name="Norbu N."/>
            <person name="Novod N."/>
            <person name="O'Neill B."/>
            <person name="Osman S."/>
            <person name="Markiewicz E."/>
            <person name="Oyono O.L."/>
            <person name="Patti C."/>
            <person name="Phunkhang P."/>
            <person name="Pierre F."/>
            <person name="Priest M."/>
            <person name="Raghuraman S."/>
            <person name="Rege F."/>
            <person name="Reyes R."/>
            <person name="Rise C."/>
            <person name="Rogov P."/>
            <person name="Ross K."/>
            <person name="Ryan E."/>
            <person name="Settipalli S."/>
            <person name="Shea T."/>
            <person name="Sherpa N."/>
            <person name="Shi L."/>
            <person name="Shih D."/>
            <person name="Sparrow T."/>
            <person name="Spaulding J."/>
            <person name="Stalker J."/>
            <person name="Stange-Thomann N."/>
            <person name="Stavropoulos S."/>
            <person name="Stone C."/>
            <person name="Strader C."/>
            <person name="Tesfaye S."/>
            <person name="Thomson T."/>
            <person name="Thoulutsang Y."/>
            <person name="Thoulutsang D."/>
            <person name="Topham K."/>
            <person name="Topping I."/>
            <person name="Tsamla T."/>
            <person name="Vassiliev H."/>
            <person name="Vo A."/>
            <person name="Wangchuk T."/>
            <person name="Wangdi T."/>
            <person name="Weiand M."/>
            <person name="Wilkinson J."/>
            <person name="Wilson A."/>
            <person name="Yadav S."/>
            <person name="Young G."/>
            <person name="Yu Q."/>
            <person name="Zembek L."/>
            <person name="Zhong D."/>
            <person name="Zimmer A."/>
            <person name="Zwirko Z."/>
            <person name="Jaffe D.B."/>
            <person name="Alvarez P."/>
            <person name="Brockman W."/>
            <person name="Butler J."/>
            <person name="Chin C."/>
            <person name="Gnerre S."/>
            <person name="Grabherr M."/>
            <person name="Kleber M."/>
            <person name="Mauceli E."/>
            <person name="MacCallum I."/>
        </authorList>
    </citation>
    <scope>NUCLEOTIDE SEQUENCE [LARGE SCALE GENOMIC DNA]</scope>
    <source>
        <strain evidence="3">Tai18E2 / Tucson 14021-0261.01</strain>
    </source>
</reference>
<dbReference type="Proteomes" id="UP000002282">
    <property type="component" value="Chromosome 2L"/>
</dbReference>